<dbReference type="GO" id="GO:0044038">
    <property type="term" value="P:cell wall macromolecule biosynthetic process"/>
    <property type="evidence" value="ECO:0007669"/>
    <property type="project" value="TreeGrafter"/>
</dbReference>
<feature type="transmembrane region" description="Helical" evidence="8">
    <location>
        <begin position="177"/>
        <end position="194"/>
    </location>
</feature>
<dbReference type="InterPro" id="IPR000715">
    <property type="entry name" value="Glycosyl_transferase_4"/>
</dbReference>
<feature type="transmembrane region" description="Helical" evidence="8">
    <location>
        <begin position="148"/>
        <end position="165"/>
    </location>
</feature>
<evidence type="ECO:0000256" key="7">
    <source>
        <dbReference type="PIRSR" id="PIRSR600715-1"/>
    </source>
</evidence>
<comment type="subcellular location">
    <subcellularLocation>
        <location evidence="1">Cell membrane</location>
        <topology evidence="1">Multi-pass membrane protein</topology>
    </subcellularLocation>
</comment>
<keyword evidence="4 8" id="KW-0812">Transmembrane</keyword>
<keyword evidence="7" id="KW-0479">Metal-binding</keyword>
<dbReference type="CDD" id="cd06853">
    <property type="entry name" value="GT_WecA_like"/>
    <property type="match status" value="1"/>
</dbReference>
<sequence>MTYFQDLFSNLYVLGLFSLLGALFLSLKIYPAIINIVHIKNLMDDPSKGHSIHKNKTPTLGGVGLFIAFALLLILFGLFMQLEQEHLSKILGLVAATMILMFLGAKDDLVDLAPKKKFIAQLISASIVIFLTDARITNFYGLLGIHELSYIASIVFTLFVFLLVVNSYNLIDGIDGLAGSIAIICSLSFGIYFLLNKSHIMVLISFVLIGAIIGFLRYNLSHEKKMFMGDSGSLFIGFLLTYQGIIFLTENSLETTQYYISNAPIMLLVVLSFPLLDTLRVFIIRAKKGLSPFTADRNHIHHRLLDLGFKHGRASLLISIINILIMTLSFLVRDYNINIQLLICVGMGSLLYLSPFLISYKKETLFKEEDVLMVTNKTKITQEIPFVPVQREYNIATDLPNHEEVREEVENKRMKKIFAKRLAELKKMASKQKRQQF</sequence>
<gene>
    <name evidence="9" type="ORF">GGR42_003145</name>
</gene>
<proteinExistence type="predicted"/>
<dbReference type="AlphaFoldDB" id="A0A846R5K2"/>
<feature type="binding site" evidence="7">
    <location>
        <position position="230"/>
    </location>
    <ligand>
        <name>Mg(2+)</name>
        <dbReference type="ChEBI" id="CHEBI:18420"/>
    </ligand>
</feature>
<keyword evidence="5 8" id="KW-1133">Transmembrane helix</keyword>
<dbReference type="PANTHER" id="PTHR22926:SF3">
    <property type="entry name" value="UNDECAPRENYL-PHOSPHATE ALPHA-N-ACETYLGLUCOSAMINYL 1-PHOSPHATE TRANSFERASE"/>
    <property type="match status" value="1"/>
</dbReference>
<dbReference type="EMBL" id="JAATJJ010000002">
    <property type="protein sequence ID" value="NJB72654.1"/>
    <property type="molecule type" value="Genomic_DNA"/>
</dbReference>
<evidence type="ECO:0000256" key="1">
    <source>
        <dbReference type="ARBA" id="ARBA00004651"/>
    </source>
</evidence>
<keyword evidence="6 8" id="KW-0472">Membrane</keyword>
<dbReference type="GO" id="GO:0016780">
    <property type="term" value="F:phosphotransferase activity, for other substituted phosphate groups"/>
    <property type="evidence" value="ECO:0007669"/>
    <property type="project" value="InterPro"/>
</dbReference>
<comment type="caution">
    <text evidence="9">The sequence shown here is derived from an EMBL/GenBank/DDBJ whole genome shotgun (WGS) entry which is preliminary data.</text>
</comment>
<keyword evidence="7" id="KW-0460">Magnesium</keyword>
<dbReference type="PANTHER" id="PTHR22926">
    <property type="entry name" value="PHOSPHO-N-ACETYLMURAMOYL-PENTAPEPTIDE-TRANSFERASE"/>
    <property type="match status" value="1"/>
</dbReference>
<protein>
    <submittedName>
        <fullName evidence="9">UDP-N-acetylmuramyl pentapeptide phosphotransferase/UDP-N-acetylglucosamine-1-phosphate transferase</fullName>
    </submittedName>
</protein>
<dbReference type="PROSITE" id="PS01348">
    <property type="entry name" value="MRAY_2"/>
    <property type="match status" value="1"/>
</dbReference>
<reference evidence="9 10" key="1">
    <citation type="submission" date="2020-03" db="EMBL/GenBank/DDBJ databases">
        <title>Genomic Encyclopedia of Type Strains, Phase IV (KMG-IV): sequencing the most valuable type-strain genomes for metagenomic binning, comparative biology and taxonomic classification.</title>
        <authorList>
            <person name="Goeker M."/>
        </authorList>
    </citation>
    <scope>NUCLEOTIDE SEQUENCE [LARGE SCALE GENOMIC DNA]</scope>
    <source>
        <strain evidence="9 10">DSM 29762</strain>
    </source>
</reference>
<accession>A0A846R5K2</accession>
<feature type="transmembrane region" description="Helical" evidence="8">
    <location>
        <begin position="58"/>
        <end position="80"/>
    </location>
</feature>
<feature type="transmembrane region" description="Helical" evidence="8">
    <location>
        <begin position="12"/>
        <end position="37"/>
    </location>
</feature>
<dbReference type="GO" id="GO:0009103">
    <property type="term" value="P:lipopolysaccharide biosynthetic process"/>
    <property type="evidence" value="ECO:0007669"/>
    <property type="project" value="TreeGrafter"/>
</dbReference>
<dbReference type="GO" id="GO:0005886">
    <property type="term" value="C:plasma membrane"/>
    <property type="evidence" value="ECO:0007669"/>
    <property type="project" value="UniProtKB-SubCell"/>
</dbReference>
<feature type="transmembrane region" description="Helical" evidence="8">
    <location>
        <begin position="314"/>
        <end position="331"/>
    </location>
</feature>
<dbReference type="Pfam" id="PF00953">
    <property type="entry name" value="Glycos_transf_4"/>
    <property type="match status" value="1"/>
</dbReference>
<evidence type="ECO:0000256" key="3">
    <source>
        <dbReference type="ARBA" id="ARBA00022679"/>
    </source>
</evidence>
<dbReference type="Proteomes" id="UP000590442">
    <property type="component" value="Unassembled WGS sequence"/>
</dbReference>
<keyword evidence="10" id="KW-1185">Reference proteome</keyword>
<evidence type="ECO:0000256" key="8">
    <source>
        <dbReference type="SAM" id="Phobius"/>
    </source>
</evidence>
<feature type="transmembrane region" description="Helical" evidence="8">
    <location>
        <begin position="261"/>
        <end position="283"/>
    </location>
</feature>
<feature type="transmembrane region" description="Helical" evidence="8">
    <location>
        <begin position="86"/>
        <end position="106"/>
    </location>
</feature>
<keyword evidence="2" id="KW-1003">Cell membrane</keyword>
<dbReference type="RefSeq" id="WP_167965898.1">
    <property type="nucleotide sequence ID" value="NZ_JAATJJ010000002.1"/>
</dbReference>
<evidence type="ECO:0000256" key="6">
    <source>
        <dbReference type="ARBA" id="ARBA00023136"/>
    </source>
</evidence>
<comment type="cofactor">
    <cofactor evidence="7">
        <name>Mg(2+)</name>
        <dbReference type="ChEBI" id="CHEBI:18420"/>
    </cofactor>
</comment>
<organism evidence="9 10">
    <name type="scientific">Saonia flava</name>
    <dbReference type="NCBI Taxonomy" id="523696"/>
    <lineage>
        <taxon>Bacteria</taxon>
        <taxon>Pseudomonadati</taxon>
        <taxon>Bacteroidota</taxon>
        <taxon>Flavobacteriia</taxon>
        <taxon>Flavobacteriales</taxon>
        <taxon>Flavobacteriaceae</taxon>
        <taxon>Saonia</taxon>
    </lineage>
</organism>
<evidence type="ECO:0000256" key="4">
    <source>
        <dbReference type="ARBA" id="ARBA00022692"/>
    </source>
</evidence>
<dbReference type="GO" id="GO:0071555">
    <property type="term" value="P:cell wall organization"/>
    <property type="evidence" value="ECO:0007669"/>
    <property type="project" value="TreeGrafter"/>
</dbReference>
<evidence type="ECO:0000256" key="5">
    <source>
        <dbReference type="ARBA" id="ARBA00022989"/>
    </source>
</evidence>
<keyword evidence="3 9" id="KW-0808">Transferase</keyword>
<name>A0A846R5K2_9FLAO</name>
<evidence type="ECO:0000313" key="9">
    <source>
        <dbReference type="EMBL" id="NJB72654.1"/>
    </source>
</evidence>
<dbReference type="GO" id="GO:0046872">
    <property type="term" value="F:metal ion binding"/>
    <property type="evidence" value="ECO:0007669"/>
    <property type="project" value="UniProtKB-KW"/>
</dbReference>
<feature type="transmembrane region" description="Helical" evidence="8">
    <location>
        <begin position="200"/>
        <end position="220"/>
    </location>
</feature>
<evidence type="ECO:0000256" key="2">
    <source>
        <dbReference type="ARBA" id="ARBA00022475"/>
    </source>
</evidence>
<feature type="binding site" evidence="7">
    <location>
        <position position="169"/>
    </location>
    <ligand>
        <name>Mg(2+)</name>
        <dbReference type="ChEBI" id="CHEBI:18420"/>
    </ligand>
</feature>
<feature type="transmembrane region" description="Helical" evidence="8">
    <location>
        <begin position="337"/>
        <end position="358"/>
    </location>
</feature>
<feature type="transmembrane region" description="Helical" evidence="8">
    <location>
        <begin position="232"/>
        <end position="249"/>
    </location>
</feature>
<evidence type="ECO:0000313" key="10">
    <source>
        <dbReference type="Proteomes" id="UP000590442"/>
    </source>
</evidence>
<feature type="transmembrane region" description="Helical" evidence="8">
    <location>
        <begin position="118"/>
        <end position="136"/>
    </location>
</feature>
<dbReference type="InterPro" id="IPR018480">
    <property type="entry name" value="PNAcMuramoyl-5peptid_Trfase_CS"/>
</dbReference>